<reference evidence="6" key="1">
    <citation type="submission" date="2021-02" db="EMBL/GenBank/DDBJ databases">
        <authorList>
            <person name="Nowell W R."/>
        </authorList>
    </citation>
    <scope>NUCLEOTIDE SEQUENCE</scope>
</reference>
<dbReference type="PANTHER" id="PTHR11782:SF83">
    <property type="entry name" value="GUANOSINE-DIPHOSPHATASE"/>
    <property type="match status" value="1"/>
</dbReference>
<dbReference type="GO" id="GO:0009134">
    <property type="term" value="P:nucleoside diphosphate catabolic process"/>
    <property type="evidence" value="ECO:0007669"/>
    <property type="project" value="TreeGrafter"/>
</dbReference>
<keyword evidence="7" id="KW-1185">Reference proteome</keyword>
<gene>
    <name evidence="6" type="ORF">XAT740_LOCUS17026</name>
</gene>
<dbReference type="Gene3D" id="3.30.420.40">
    <property type="match status" value="1"/>
</dbReference>
<feature type="active site" description="Proton acceptor" evidence="3">
    <location>
        <position position="173"/>
    </location>
</feature>
<evidence type="ECO:0000256" key="2">
    <source>
        <dbReference type="ARBA" id="ARBA00022801"/>
    </source>
</evidence>
<evidence type="ECO:0000256" key="3">
    <source>
        <dbReference type="PIRSR" id="PIRSR600407-1"/>
    </source>
</evidence>
<dbReference type="GO" id="GO:0045134">
    <property type="term" value="F:UDP phosphatase activity"/>
    <property type="evidence" value="ECO:0007669"/>
    <property type="project" value="TreeGrafter"/>
</dbReference>
<dbReference type="GO" id="GO:0004382">
    <property type="term" value="F:GDP phosphatase activity"/>
    <property type="evidence" value="ECO:0007669"/>
    <property type="project" value="TreeGrafter"/>
</dbReference>
<feature type="transmembrane region" description="Helical" evidence="5">
    <location>
        <begin position="7"/>
        <end position="31"/>
    </location>
</feature>
<organism evidence="6 7">
    <name type="scientific">Adineta ricciae</name>
    <name type="common">Rotifer</name>
    <dbReference type="NCBI Taxonomy" id="249248"/>
    <lineage>
        <taxon>Eukaryota</taxon>
        <taxon>Metazoa</taxon>
        <taxon>Spiralia</taxon>
        <taxon>Gnathifera</taxon>
        <taxon>Rotifera</taxon>
        <taxon>Eurotatoria</taxon>
        <taxon>Bdelloidea</taxon>
        <taxon>Adinetida</taxon>
        <taxon>Adinetidae</taxon>
        <taxon>Adineta</taxon>
    </lineage>
</organism>
<dbReference type="Pfam" id="PF01150">
    <property type="entry name" value="GDA1_CD39"/>
    <property type="match status" value="1"/>
</dbReference>
<dbReference type="Gene3D" id="3.30.420.150">
    <property type="entry name" value="Exopolyphosphatase. Domain 2"/>
    <property type="match status" value="1"/>
</dbReference>
<evidence type="ECO:0000256" key="5">
    <source>
        <dbReference type="SAM" id="Phobius"/>
    </source>
</evidence>
<keyword evidence="2" id="KW-0378">Hydrolase</keyword>
<evidence type="ECO:0000256" key="1">
    <source>
        <dbReference type="ARBA" id="ARBA00009283"/>
    </source>
</evidence>
<proteinExistence type="inferred from homology"/>
<dbReference type="GO" id="GO:0005886">
    <property type="term" value="C:plasma membrane"/>
    <property type="evidence" value="ECO:0007669"/>
    <property type="project" value="TreeGrafter"/>
</dbReference>
<dbReference type="Proteomes" id="UP000663828">
    <property type="component" value="Unassembled WGS sequence"/>
</dbReference>
<dbReference type="AlphaFoldDB" id="A0A814MAM9"/>
<keyword evidence="5" id="KW-0472">Membrane</keyword>
<dbReference type="PANTHER" id="PTHR11782">
    <property type="entry name" value="ADENOSINE/GUANOSINE DIPHOSPHATASE"/>
    <property type="match status" value="1"/>
</dbReference>
<keyword evidence="4" id="KW-0547">Nucleotide-binding</keyword>
<sequence length="515" mass="56741">MVSRYHVILVLASVLAVLSIAAIVTLIVLWLTVLTPFEDYALVIDAGSSHSTIFVYKWPADKSDGLGITSRVSQVMSREVAGGPISSITDTTENGTRQYFNAAMIECLNVIPSNRKSRALIFLGATAGLRLYNITSPDYINRLLNATRAYFSTLGVMFGAPEFQVRIIDGSEEGLSGWITANMLLHQLYDNNVPLQTYGAVDMGGASTQLSFIAPQATSEHYLMNLFDTDYDVYSHSYLCYGQDQLRLIYQGQLVQQANGLISIDDPCLQSGYIQNISYSSISGTACAIGRLTTPSGVNSTSWITFTGTGNYSACQGLMRARLNKTACSTNGNCSFDGVYQPIPVSSSLKFVAFAAVFYAFDTLAPFVPISSDSYGNYDLSTTNLTQIKAAIATVCNQPWSNVTNATRFRPFLCFQTMYHWTLLEYGYALTESNIKNFQVVNKINSNDIGWTLGYMINQTNYLSPEYRPSRLLTQAEFIGILICFIVLLVISLIVLIGAIVIHKRQGNPQTNYQM</sequence>
<dbReference type="EMBL" id="CAJNOR010001102">
    <property type="protein sequence ID" value="CAF1075162.1"/>
    <property type="molecule type" value="Genomic_DNA"/>
</dbReference>
<evidence type="ECO:0000313" key="6">
    <source>
        <dbReference type="EMBL" id="CAF1075162.1"/>
    </source>
</evidence>
<keyword evidence="4" id="KW-0067">ATP-binding</keyword>
<evidence type="ECO:0000256" key="4">
    <source>
        <dbReference type="PIRSR" id="PIRSR600407-2"/>
    </source>
</evidence>
<protein>
    <submittedName>
        <fullName evidence="6">Uncharacterized protein</fullName>
    </submittedName>
</protein>
<keyword evidence="5" id="KW-0812">Transmembrane</keyword>
<name>A0A814MAM9_ADIRI</name>
<dbReference type="InterPro" id="IPR000407">
    <property type="entry name" value="GDA1_CD39_NTPase"/>
</dbReference>
<dbReference type="GO" id="GO:0017111">
    <property type="term" value="F:ribonucleoside triphosphate phosphatase activity"/>
    <property type="evidence" value="ECO:0007669"/>
    <property type="project" value="TreeGrafter"/>
</dbReference>
<feature type="transmembrane region" description="Helical" evidence="5">
    <location>
        <begin position="478"/>
        <end position="502"/>
    </location>
</feature>
<feature type="binding site" evidence="4">
    <location>
        <begin position="205"/>
        <end position="209"/>
    </location>
    <ligand>
        <name>ATP</name>
        <dbReference type="ChEBI" id="CHEBI:30616"/>
    </ligand>
</feature>
<comment type="similarity">
    <text evidence="1">Belongs to the GDA1/CD39 NTPase family.</text>
</comment>
<accession>A0A814MAM9</accession>
<keyword evidence="5" id="KW-1133">Transmembrane helix</keyword>
<dbReference type="GO" id="GO:0005524">
    <property type="term" value="F:ATP binding"/>
    <property type="evidence" value="ECO:0007669"/>
    <property type="project" value="UniProtKB-KW"/>
</dbReference>
<evidence type="ECO:0000313" key="7">
    <source>
        <dbReference type="Proteomes" id="UP000663828"/>
    </source>
</evidence>
<comment type="caution">
    <text evidence="6">The sequence shown here is derived from an EMBL/GenBank/DDBJ whole genome shotgun (WGS) entry which is preliminary data.</text>
</comment>